<comment type="similarity">
    <text evidence="2">Belongs to the 2H phosphoesterase superfamily. ThpR family.</text>
</comment>
<keyword evidence="3" id="KW-0436">Ligase</keyword>
<dbReference type="SUPFAM" id="SSF55144">
    <property type="entry name" value="LigT-like"/>
    <property type="match status" value="1"/>
</dbReference>
<dbReference type="Gene3D" id="3.90.1140.10">
    <property type="entry name" value="Cyclic phosphodiesterase"/>
    <property type="match status" value="1"/>
</dbReference>
<comment type="catalytic activity">
    <reaction evidence="2">
        <text>a 3'-end 2',3'-cyclophospho-ribonucleotide-RNA + H2O = a 3'-end 2'-phospho-ribonucleotide-RNA + H(+)</text>
        <dbReference type="Rhea" id="RHEA:11828"/>
        <dbReference type="Rhea" id="RHEA-COMP:10464"/>
        <dbReference type="Rhea" id="RHEA-COMP:17353"/>
        <dbReference type="ChEBI" id="CHEBI:15377"/>
        <dbReference type="ChEBI" id="CHEBI:15378"/>
        <dbReference type="ChEBI" id="CHEBI:83064"/>
        <dbReference type="ChEBI" id="CHEBI:173113"/>
        <dbReference type="EC" id="3.1.4.58"/>
    </reaction>
</comment>
<accession>A0A0G0JGU3</accession>
<dbReference type="InterPro" id="IPR009097">
    <property type="entry name" value="Cyclic_Pdiesterase"/>
</dbReference>
<keyword evidence="1 2" id="KW-0378">Hydrolase</keyword>
<comment type="function">
    <text evidence="2">Hydrolyzes RNA 2',3'-cyclic phosphodiester to an RNA 2'-phosphomonoester.</text>
</comment>
<dbReference type="GO" id="GO:0004113">
    <property type="term" value="F:2',3'-cyclic-nucleotide 3'-phosphodiesterase activity"/>
    <property type="evidence" value="ECO:0007669"/>
    <property type="project" value="InterPro"/>
</dbReference>
<evidence type="ECO:0000256" key="1">
    <source>
        <dbReference type="ARBA" id="ARBA00022801"/>
    </source>
</evidence>
<dbReference type="EMBL" id="LBUP01000002">
    <property type="protein sequence ID" value="KKQ66928.1"/>
    <property type="molecule type" value="Genomic_DNA"/>
</dbReference>
<reference evidence="3 4" key="1">
    <citation type="journal article" date="2015" name="Nature">
        <title>rRNA introns, odd ribosomes, and small enigmatic genomes across a large radiation of phyla.</title>
        <authorList>
            <person name="Brown C.T."/>
            <person name="Hug L.A."/>
            <person name="Thomas B.C."/>
            <person name="Sharon I."/>
            <person name="Castelle C.J."/>
            <person name="Singh A."/>
            <person name="Wilkins M.J."/>
            <person name="Williams K.H."/>
            <person name="Banfield J.F."/>
        </authorList>
    </citation>
    <scope>NUCLEOTIDE SEQUENCE [LARGE SCALE GENOMIC DNA]</scope>
</reference>
<evidence type="ECO:0000256" key="2">
    <source>
        <dbReference type="HAMAP-Rule" id="MF_01940"/>
    </source>
</evidence>
<organism evidence="3 4">
    <name type="scientific">Candidatus Daviesbacteria bacterium GW2011_GWA2_38_24</name>
    <dbReference type="NCBI Taxonomy" id="1618422"/>
    <lineage>
        <taxon>Bacteria</taxon>
        <taxon>Candidatus Daviesiibacteriota</taxon>
    </lineage>
</organism>
<sequence length="186" mass="21383">MRFFIALEIPTSSTKQIEEVQTKLKDLIPEVRTTDSGKLHLTIAFIGEQPDKLEMDLVKVLNEAAKDLPPFQITPAYVDAFPHLHEPKVFWVGVKGDTDKLFILRERTKDGLEKLGLDTDDRRYVPHISIAKINEYHLNEVIEEKIENLMLNSHFEPINITSVKLFESIPNEGFHTHNTLAEIKLK</sequence>
<dbReference type="InterPro" id="IPR004175">
    <property type="entry name" value="RNA_CPDase"/>
</dbReference>
<feature type="active site" description="Proton donor" evidence="2">
    <location>
        <position position="40"/>
    </location>
</feature>
<dbReference type="NCBIfam" id="TIGR02258">
    <property type="entry name" value="2_5_ligase"/>
    <property type="match status" value="1"/>
</dbReference>
<evidence type="ECO:0000313" key="4">
    <source>
        <dbReference type="Proteomes" id="UP000034235"/>
    </source>
</evidence>
<evidence type="ECO:0000313" key="3">
    <source>
        <dbReference type="EMBL" id="KKQ66928.1"/>
    </source>
</evidence>
<dbReference type="Proteomes" id="UP000034235">
    <property type="component" value="Unassembled WGS sequence"/>
</dbReference>
<dbReference type="GO" id="GO:0016874">
    <property type="term" value="F:ligase activity"/>
    <property type="evidence" value="ECO:0007669"/>
    <property type="project" value="UniProtKB-KW"/>
</dbReference>
<comment type="caution">
    <text evidence="3">The sequence shown here is derived from an EMBL/GenBank/DDBJ whole genome shotgun (WGS) entry which is preliminary data.</text>
</comment>
<dbReference type="EC" id="3.1.4.58" evidence="2"/>
<dbReference type="AlphaFoldDB" id="A0A0G0JGU3"/>
<gene>
    <name evidence="3" type="ORF">US86_C0002G0045</name>
</gene>
<proteinExistence type="inferred from homology"/>
<dbReference type="GO" id="GO:0008664">
    <property type="term" value="F:RNA 2',3'-cyclic 3'-phosphodiesterase activity"/>
    <property type="evidence" value="ECO:0007669"/>
    <property type="project" value="UniProtKB-EC"/>
</dbReference>
<dbReference type="PANTHER" id="PTHR35561:SF1">
    <property type="entry name" value="RNA 2',3'-CYCLIC PHOSPHODIESTERASE"/>
    <property type="match status" value="1"/>
</dbReference>
<comment type="caution">
    <text evidence="2">Lacks conserved residue(s) required for the propagation of feature annotation.</text>
</comment>
<dbReference type="Pfam" id="PF13563">
    <property type="entry name" value="2_5_RNA_ligase2"/>
    <property type="match status" value="1"/>
</dbReference>
<feature type="short sequence motif" description="HXTX 1" evidence="2">
    <location>
        <begin position="40"/>
        <end position="43"/>
    </location>
</feature>
<name>A0A0G0JGU3_9BACT</name>
<dbReference type="PANTHER" id="PTHR35561">
    <property type="entry name" value="RNA 2',3'-CYCLIC PHOSPHODIESTERASE"/>
    <property type="match status" value="1"/>
</dbReference>
<feature type="active site" description="Proton acceptor" evidence="2">
    <location>
        <position position="127"/>
    </location>
</feature>
<protein>
    <recommendedName>
        <fullName evidence="2">RNA 2',3'-cyclic phosphodiesterase</fullName>
        <shortName evidence="2">RNA 2',3'-CPDase</shortName>
        <ecNumber evidence="2">3.1.4.58</ecNumber>
    </recommendedName>
</protein>
<dbReference type="HAMAP" id="MF_01940">
    <property type="entry name" value="RNA_CPDase"/>
    <property type="match status" value="1"/>
</dbReference>